<comment type="subcellular location">
    <subcellularLocation>
        <location evidence="1">Nucleus</location>
    </subcellularLocation>
</comment>
<evidence type="ECO:0000313" key="8">
    <source>
        <dbReference type="Proteomes" id="UP000184267"/>
    </source>
</evidence>
<feature type="region of interest" description="Disordered" evidence="6">
    <location>
        <begin position="1"/>
        <end position="52"/>
    </location>
</feature>
<evidence type="ECO:0000256" key="3">
    <source>
        <dbReference type="ARBA" id="ARBA00022771"/>
    </source>
</evidence>
<protein>
    <submittedName>
        <fullName evidence="7">Zinc finger BED domain-containing protein 4</fullName>
    </submittedName>
</protein>
<dbReference type="PANTHER" id="PTHR46481">
    <property type="entry name" value="ZINC FINGER BED DOMAIN-CONTAINING PROTEIN 4"/>
    <property type="match status" value="1"/>
</dbReference>
<dbReference type="OMA" id="QSEWATF"/>
<feature type="region of interest" description="Disordered" evidence="6">
    <location>
        <begin position="377"/>
        <end position="400"/>
    </location>
</feature>
<evidence type="ECO:0000256" key="1">
    <source>
        <dbReference type="ARBA" id="ARBA00004123"/>
    </source>
</evidence>
<dbReference type="InterPro" id="IPR012337">
    <property type="entry name" value="RNaseH-like_sf"/>
</dbReference>
<dbReference type="PANTHER" id="PTHR46481:SF10">
    <property type="entry name" value="ZINC FINGER BED DOMAIN-CONTAINING PROTEIN 39"/>
    <property type="match status" value="1"/>
</dbReference>
<feature type="region of interest" description="Disordered" evidence="6">
    <location>
        <begin position="642"/>
        <end position="706"/>
    </location>
</feature>
<keyword evidence="3" id="KW-0863">Zinc-finger</keyword>
<dbReference type="OrthoDB" id="3251057at2759"/>
<name>A0A1M2VP42_TRAPU</name>
<evidence type="ECO:0000256" key="4">
    <source>
        <dbReference type="ARBA" id="ARBA00022833"/>
    </source>
</evidence>
<evidence type="ECO:0000256" key="6">
    <source>
        <dbReference type="SAM" id="MobiDB-lite"/>
    </source>
</evidence>
<keyword evidence="8" id="KW-1185">Reference proteome</keyword>
<evidence type="ECO:0000256" key="2">
    <source>
        <dbReference type="ARBA" id="ARBA00022723"/>
    </source>
</evidence>
<evidence type="ECO:0000256" key="5">
    <source>
        <dbReference type="ARBA" id="ARBA00023242"/>
    </source>
</evidence>
<gene>
    <name evidence="7" type="ORF">TRAPUB_14201</name>
</gene>
<sequence length="800" mass="87448">MSSTAAGKRPARDDDDEYNSDGWVVVPVARKKARMGESSQTTASSGDEPDEPVAVDGAVAAVDAVMQQVAASKQPRFTAAQKRAKFLANYSGMTPEEVLDKLSKKWRSKVYDHYKKAKIIVPTAGDGPIIHQFICKVHPGTWVDQSDYEDSTGNLGRHVLRCEPPKTPESDAITAFAAGSTYSAARVRYYLALWCARHHRPFMAVEDAEFRALLKMLYGRVEIPSRVTVSRDVQLIVKYCKNLVVALFTAYPGRVHICVDSWTSPNILAFLGITAHWHHNGKIIHIILDFVRLTSSHTGKYLAEKLVECLTAFGIEEKVLSVTCDNAENNTTMLKEMHVLVPKFRGTLVRVRCFSHVLNLVVKGILSQFGRGNLLDSADGDDDANEDDAEAAEEADESREAADEAILDGLDIEELSIDVTAEEIRLASGALSKILKLSRKVWNNPTIRAELASLAAAAELNSETLIRCVKTRWNTVTEVIGRALQMRPVLADLCDMVQFNKPRGACLRQYILNDDEWTVLQQLHDLLDPFLFATKEISTSGRALVHQVIPYINVLMHHVDNFKADDTLAPAVRAASQRGRLILDKYYSLTDDSIIYRIAMILHPRYKTQYFRDKDWPEDWITEAINLTQSEWATFYKVQANDAPPPAPAPPASASASSASGIASSSRAPGAASSSRASGAASSSRTSGTVSSSHASGAASSSRASGGVATAATSSSCILGPGRHSAQQAAQIPSSKALFASISNRAQAARQDELEAYLEAPPLSTVDDPLEYWNVLLRTSQSALARMAIDFLSAQEITQK</sequence>
<dbReference type="GO" id="GO:0008270">
    <property type="term" value="F:zinc ion binding"/>
    <property type="evidence" value="ECO:0007669"/>
    <property type="project" value="UniProtKB-KW"/>
</dbReference>
<reference evidence="7 8" key="1">
    <citation type="submission" date="2016-10" db="EMBL/GenBank/DDBJ databases">
        <title>Genome sequence of the basidiomycete white-rot fungus Trametes pubescens.</title>
        <authorList>
            <person name="Makela M.R."/>
            <person name="Granchi Z."/>
            <person name="Peng M."/>
            <person name="De Vries R.P."/>
            <person name="Grigoriev I."/>
            <person name="Riley R."/>
            <person name="Hilden K."/>
        </authorList>
    </citation>
    <scope>NUCLEOTIDE SEQUENCE [LARGE SCALE GENOMIC DNA]</scope>
    <source>
        <strain evidence="7 8">FBCC735</strain>
    </source>
</reference>
<dbReference type="SUPFAM" id="SSF53098">
    <property type="entry name" value="Ribonuclease H-like"/>
    <property type="match status" value="1"/>
</dbReference>
<dbReference type="EMBL" id="MNAD01000935">
    <property type="protein sequence ID" value="OJT09338.1"/>
    <property type="molecule type" value="Genomic_DNA"/>
</dbReference>
<dbReference type="STRING" id="154538.A0A1M2VP42"/>
<keyword evidence="4" id="KW-0862">Zinc</keyword>
<proteinExistence type="predicted"/>
<dbReference type="GO" id="GO:0005634">
    <property type="term" value="C:nucleus"/>
    <property type="evidence" value="ECO:0007669"/>
    <property type="project" value="UniProtKB-SubCell"/>
</dbReference>
<feature type="compositionally biased region" description="Acidic residues" evidence="6">
    <location>
        <begin position="378"/>
        <end position="400"/>
    </location>
</feature>
<organism evidence="7 8">
    <name type="scientific">Trametes pubescens</name>
    <name type="common">White-rot fungus</name>
    <dbReference type="NCBI Taxonomy" id="154538"/>
    <lineage>
        <taxon>Eukaryota</taxon>
        <taxon>Fungi</taxon>
        <taxon>Dikarya</taxon>
        <taxon>Basidiomycota</taxon>
        <taxon>Agaricomycotina</taxon>
        <taxon>Agaricomycetes</taxon>
        <taxon>Polyporales</taxon>
        <taxon>Polyporaceae</taxon>
        <taxon>Trametes</taxon>
    </lineage>
</organism>
<dbReference type="Proteomes" id="UP000184267">
    <property type="component" value="Unassembled WGS sequence"/>
</dbReference>
<evidence type="ECO:0000313" key="7">
    <source>
        <dbReference type="EMBL" id="OJT09338.1"/>
    </source>
</evidence>
<feature type="compositionally biased region" description="Low complexity" evidence="6">
    <location>
        <begin position="652"/>
        <end position="706"/>
    </location>
</feature>
<dbReference type="InterPro" id="IPR052035">
    <property type="entry name" value="ZnF_BED_domain_contain"/>
</dbReference>
<dbReference type="AlphaFoldDB" id="A0A1M2VP42"/>
<keyword evidence="2" id="KW-0479">Metal-binding</keyword>
<comment type="caution">
    <text evidence="7">The sequence shown here is derived from an EMBL/GenBank/DDBJ whole genome shotgun (WGS) entry which is preliminary data.</text>
</comment>
<accession>A0A1M2VP42</accession>
<keyword evidence="5" id="KW-0539">Nucleus</keyword>